<dbReference type="AlphaFoldDB" id="A0A0B1P6I0"/>
<feature type="region of interest" description="Disordered" evidence="1">
    <location>
        <begin position="1"/>
        <end position="52"/>
    </location>
</feature>
<evidence type="ECO:0000313" key="3">
    <source>
        <dbReference type="Proteomes" id="UP000030854"/>
    </source>
</evidence>
<feature type="region of interest" description="Disordered" evidence="1">
    <location>
        <begin position="146"/>
        <end position="197"/>
    </location>
</feature>
<feature type="compositionally biased region" description="Pro residues" evidence="1">
    <location>
        <begin position="19"/>
        <end position="29"/>
    </location>
</feature>
<name>A0A0B1P6I0_UNCNE</name>
<dbReference type="EMBL" id="JNVN01001190">
    <property type="protein sequence ID" value="KHJ33853.1"/>
    <property type="molecule type" value="Genomic_DNA"/>
</dbReference>
<reference evidence="2 3" key="1">
    <citation type="journal article" date="2014" name="BMC Genomics">
        <title>Adaptive genomic structural variation in the grape powdery mildew pathogen, Erysiphe necator.</title>
        <authorList>
            <person name="Jones L."/>
            <person name="Riaz S."/>
            <person name="Morales-Cruz A."/>
            <person name="Amrine K.C."/>
            <person name="McGuire B."/>
            <person name="Gubler W.D."/>
            <person name="Walker M.A."/>
            <person name="Cantu D."/>
        </authorList>
    </citation>
    <scope>NUCLEOTIDE SEQUENCE [LARGE SCALE GENOMIC DNA]</scope>
    <source>
        <strain evidence="3">c</strain>
    </source>
</reference>
<dbReference type="Proteomes" id="UP000030854">
    <property type="component" value="Unassembled WGS sequence"/>
</dbReference>
<comment type="caution">
    <text evidence="2">The sequence shown here is derived from an EMBL/GenBank/DDBJ whole genome shotgun (WGS) entry which is preliminary data.</text>
</comment>
<evidence type="ECO:0000313" key="2">
    <source>
        <dbReference type="EMBL" id="KHJ33853.1"/>
    </source>
</evidence>
<dbReference type="HOGENOM" id="CLU_018153_5_0_1"/>
<sequence>MELDVDPIAPSTTARSTPLVPPAQPPLPPLTTSSNTVVNEEEKSSHVPRNILNPVAPSKRAAQYFTDCMTHSLRDEAQQAHAYLPNELQAIIQRRQDQERAWHARLSICASVICNVESTLEMYKRDVEKQEAEFMRNYIRKAIARLASSDNSPKPPQIPMNTKPRQTKDFCQEKNSEKNNPPTGLYKPPKDTPGQNS</sequence>
<protein>
    <submittedName>
        <fullName evidence="2">Putative eka-like protein</fullName>
    </submittedName>
</protein>
<feature type="compositionally biased region" description="Basic and acidic residues" evidence="1">
    <location>
        <begin position="166"/>
        <end position="177"/>
    </location>
</feature>
<gene>
    <name evidence="2" type="ORF">EV44_g3977</name>
</gene>
<organism evidence="2 3">
    <name type="scientific">Uncinula necator</name>
    <name type="common">Grape powdery mildew</name>
    <dbReference type="NCBI Taxonomy" id="52586"/>
    <lineage>
        <taxon>Eukaryota</taxon>
        <taxon>Fungi</taxon>
        <taxon>Dikarya</taxon>
        <taxon>Ascomycota</taxon>
        <taxon>Pezizomycotina</taxon>
        <taxon>Leotiomycetes</taxon>
        <taxon>Erysiphales</taxon>
        <taxon>Erysiphaceae</taxon>
        <taxon>Erysiphe</taxon>
    </lineage>
</organism>
<dbReference type="STRING" id="52586.A0A0B1P6I0"/>
<evidence type="ECO:0000256" key="1">
    <source>
        <dbReference type="SAM" id="MobiDB-lite"/>
    </source>
</evidence>
<keyword evidence="3" id="KW-1185">Reference proteome</keyword>
<proteinExistence type="predicted"/>
<accession>A0A0B1P6I0</accession>